<evidence type="ECO:0000313" key="1">
    <source>
        <dbReference type="EMBL" id="MCI42398.1"/>
    </source>
</evidence>
<sequence length="36" mass="4048">FVHVAKSSDADDEADVEVVCGCTYLEERETTTESRR</sequence>
<dbReference type="AlphaFoldDB" id="A0A392S0K4"/>
<proteinExistence type="predicted"/>
<feature type="non-terminal residue" evidence="1">
    <location>
        <position position="1"/>
    </location>
</feature>
<accession>A0A392S0K4</accession>
<organism evidence="1 2">
    <name type="scientific">Trifolium medium</name>
    <dbReference type="NCBI Taxonomy" id="97028"/>
    <lineage>
        <taxon>Eukaryota</taxon>
        <taxon>Viridiplantae</taxon>
        <taxon>Streptophyta</taxon>
        <taxon>Embryophyta</taxon>
        <taxon>Tracheophyta</taxon>
        <taxon>Spermatophyta</taxon>
        <taxon>Magnoliopsida</taxon>
        <taxon>eudicotyledons</taxon>
        <taxon>Gunneridae</taxon>
        <taxon>Pentapetalae</taxon>
        <taxon>rosids</taxon>
        <taxon>fabids</taxon>
        <taxon>Fabales</taxon>
        <taxon>Fabaceae</taxon>
        <taxon>Papilionoideae</taxon>
        <taxon>50 kb inversion clade</taxon>
        <taxon>NPAAA clade</taxon>
        <taxon>Hologalegina</taxon>
        <taxon>IRL clade</taxon>
        <taxon>Trifolieae</taxon>
        <taxon>Trifolium</taxon>
    </lineage>
</organism>
<dbReference type="EMBL" id="LXQA010303953">
    <property type="protein sequence ID" value="MCI42398.1"/>
    <property type="molecule type" value="Genomic_DNA"/>
</dbReference>
<protein>
    <submittedName>
        <fullName evidence="1">Uncharacterized protein</fullName>
    </submittedName>
</protein>
<comment type="caution">
    <text evidence="1">The sequence shown here is derived from an EMBL/GenBank/DDBJ whole genome shotgun (WGS) entry which is preliminary data.</text>
</comment>
<dbReference type="Proteomes" id="UP000265520">
    <property type="component" value="Unassembled WGS sequence"/>
</dbReference>
<name>A0A392S0K4_9FABA</name>
<reference evidence="1 2" key="1">
    <citation type="journal article" date="2018" name="Front. Plant Sci.">
        <title>Red Clover (Trifolium pratense) and Zigzag Clover (T. medium) - A Picture of Genomic Similarities and Differences.</title>
        <authorList>
            <person name="Dluhosova J."/>
            <person name="Istvanek J."/>
            <person name="Nedelnik J."/>
            <person name="Repkova J."/>
        </authorList>
    </citation>
    <scope>NUCLEOTIDE SEQUENCE [LARGE SCALE GENOMIC DNA]</scope>
    <source>
        <strain evidence="2">cv. 10/8</strain>
        <tissue evidence="1">Leaf</tissue>
    </source>
</reference>
<keyword evidence="2" id="KW-1185">Reference proteome</keyword>
<evidence type="ECO:0000313" key="2">
    <source>
        <dbReference type="Proteomes" id="UP000265520"/>
    </source>
</evidence>